<feature type="region of interest" description="Disordered" evidence="1">
    <location>
        <begin position="15"/>
        <end position="34"/>
    </location>
</feature>
<accession>D8Q5C8</accession>
<dbReference type="VEuPathDB" id="FungiDB:SCHCODRAFT_02445444"/>
<dbReference type="RefSeq" id="XP_003032288.1">
    <property type="nucleotide sequence ID" value="XM_003032242.1"/>
</dbReference>
<evidence type="ECO:0000256" key="1">
    <source>
        <dbReference type="SAM" id="MobiDB-lite"/>
    </source>
</evidence>
<proteinExistence type="predicted"/>
<evidence type="ECO:0008006" key="4">
    <source>
        <dbReference type="Google" id="ProtNLM"/>
    </source>
</evidence>
<dbReference type="OrthoDB" id="3068303at2759"/>
<feature type="compositionally biased region" description="Basic and acidic residues" evidence="1">
    <location>
        <begin position="100"/>
        <end position="111"/>
    </location>
</feature>
<reference evidence="2 3" key="1">
    <citation type="journal article" date="2010" name="Nat. Biotechnol.">
        <title>Genome sequence of the model mushroom Schizophyllum commune.</title>
        <authorList>
            <person name="Ohm R.A."/>
            <person name="de Jong J.F."/>
            <person name="Lugones L.G."/>
            <person name="Aerts A."/>
            <person name="Kothe E."/>
            <person name="Stajich J.E."/>
            <person name="de Vries R.P."/>
            <person name="Record E."/>
            <person name="Levasseur A."/>
            <person name="Baker S.E."/>
            <person name="Bartholomew K.A."/>
            <person name="Coutinho P.M."/>
            <person name="Erdmann S."/>
            <person name="Fowler T.J."/>
            <person name="Gathman A.C."/>
            <person name="Lombard V."/>
            <person name="Henrissat B."/>
            <person name="Knabe N."/>
            <person name="Kuees U."/>
            <person name="Lilly W.W."/>
            <person name="Lindquist E."/>
            <person name="Lucas S."/>
            <person name="Magnuson J.K."/>
            <person name="Piumi F."/>
            <person name="Raudaskoski M."/>
            <person name="Salamov A."/>
            <person name="Schmutz J."/>
            <person name="Schwarze F.W.M.R."/>
            <person name="vanKuyk P.A."/>
            <person name="Horton J.S."/>
            <person name="Grigoriev I.V."/>
            <person name="Woesten H.A.B."/>
        </authorList>
    </citation>
    <scope>NUCLEOTIDE SEQUENCE [LARGE SCALE GENOMIC DNA]</scope>
    <source>
        <strain evidence="3">H4-8 / FGSC 9210</strain>
    </source>
</reference>
<dbReference type="Proteomes" id="UP000007431">
    <property type="component" value="Unassembled WGS sequence"/>
</dbReference>
<keyword evidence="3" id="KW-1185">Reference proteome</keyword>
<evidence type="ECO:0000313" key="2">
    <source>
        <dbReference type="EMBL" id="EFI97385.1"/>
    </source>
</evidence>
<organism evidence="3">
    <name type="scientific">Schizophyllum commune (strain H4-8 / FGSC 9210)</name>
    <name type="common">Split gill fungus</name>
    <dbReference type="NCBI Taxonomy" id="578458"/>
    <lineage>
        <taxon>Eukaryota</taxon>
        <taxon>Fungi</taxon>
        <taxon>Dikarya</taxon>
        <taxon>Basidiomycota</taxon>
        <taxon>Agaricomycotina</taxon>
        <taxon>Agaricomycetes</taxon>
        <taxon>Agaricomycetidae</taxon>
        <taxon>Agaricales</taxon>
        <taxon>Schizophyllaceae</taxon>
        <taxon>Schizophyllum</taxon>
    </lineage>
</organism>
<sequence length="519" mass="57746">MLAVAYSVVATREKQKGPTTYPFPRESFKSKKKPPAPCRACGSPFHWNRDCPRWGDYQKQNPAGYLADAEDMDADRAYNVAYYLCDQGFEWAAPSLPGREGAEERKPQDGERLEEEQSGVLGTSHEEQVQEAVAYVVQAKSFVASIEEIEDDYWYEGELLPADSPHILESIYEEGGVEDERTGAVREESCAVAWGEGDLAPTNEPPEHIIALPKPYEPPKLKLRPRPRKGPLVTMDTSVLSVRGWVGSEHEPETDLRFDSGASKTFVSGDHYDSLKQTYKLSKGGKMRLWQLTEKSAQIRGHSVVPILTRLDDGSLVEMEAGAYIVEGMTVPVLLGEDFHQAYEITVKRSIEGGTVLSFGEQPTHSYLKKAARARWKEAFQARKKRIQEGDRTVRAAKEMIIKPESVARVPVCGPFEGEEEWVVEKELISSNHDKPFVVPNTIISAKAPFVPVANTATTPRFIREGEALGKASLAEDFFDHPKDEANHQEMREHAAFVDSLCHAAEKASEAGPRSSSTP</sequence>
<gene>
    <name evidence="2" type="ORF">SCHCODRAFT_55725</name>
</gene>
<dbReference type="AlphaFoldDB" id="D8Q5C8"/>
<feature type="region of interest" description="Disordered" evidence="1">
    <location>
        <begin position="95"/>
        <end position="126"/>
    </location>
</feature>
<feature type="non-terminal residue" evidence="2">
    <location>
        <position position="519"/>
    </location>
</feature>
<evidence type="ECO:0000313" key="3">
    <source>
        <dbReference type="Proteomes" id="UP000007431"/>
    </source>
</evidence>
<dbReference type="KEGG" id="scm:SCHCO_02445444"/>
<dbReference type="InParanoid" id="D8Q5C8"/>
<dbReference type="eggNOG" id="ENOG502SN1A">
    <property type="taxonomic scope" value="Eukaryota"/>
</dbReference>
<name>D8Q5C8_SCHCM</name>
<dbReference type="GeneID" id="9596374"/>
<dbReference type="EMBL" id="GL377306">
    <property type="protein sequence ID" value="EFI97385.1"/>
    <property type="molecule type" value="Genomic_DNA"/>
</dbReference>
<dbReference type="OMA" id="WANPRVE"/>
<dbReference type="HOGENOM" id="CLU_028427_0_0_1"/>
<protein>
    <recommendedName>
        <fullName evidence="4">CCHC-type domain-containing protein</fullName>
    </recommendedName>
</protein>